<accession>A0A2Z6SHG7</accession>
<name>A0A2Z6SHG7_9GLOM</name>
<protein>
    <submittedName>
        <fullName evidence="2">Glycosyltransferase family 39 protein</fullName>
    </submittedName>
</protein>
<dbReference type="Proteomes" id="UP000247702">
    <property type="component" value="Unassembled WGS sequence"/>
</dbReference>
<dbReference type="EMBL" id="BEXD01003993">
    <property type="protein sequence ID" value="GBC05217.1"/>
    <property type="molecule type" value="Genomic_DNA"/>
</dbReference>
<dbReference type="AlphaFoldDB" id="A0A2Z6SHG7"/>
<evidence type="ECO:0000313" key="2">
    <source>
        <dbReference type="EMBL" id="GES75987.1"/>
    </source>
</evidence>
<dbReference type="Gene3D" id="2.60.120.200">
    <property type="match status" value="1"/>
</dbReference>
<proteinExistence type="predicted"/>
<reference evidence="2" key="2">
    <citation type="submission" date="2019-10" db="EMBL/GenBank/DDBJ databases">
        <title>Conservation and host-specific expression of non-tandemly repeated heterogenous ribosome RNA gene in arbuscular mycorrhizal fungi.</title>
        <authorList>
            <person name="Maeda T."/>
            <person name="Kobayashi Y."/>
            <person name="Nakagawa T."/>
            <person name="Ezawa T."/>
            <person name="Yamaguchi K."/>
            <person name="Bino T."/>
            <person name="Nishimoto Y."/>
            <person name="Shigenobu S."/>
            <person name="Kawaguchi M."/>
        </authorList>
    </citation>
    <scope>NUCLEOTIDE SEQUENCE</scope>
    <source>
        <strain evidence="2">HR1</strain>
    </source>
</reference>
<dbReference type="Proteomes" id="UP000615446">
    <property type="component" value="Unassembled WGS sequence"/>
</dbReference>
<gene>
    <name evidence="2" type="ORF">RCL2_000338900</name>
    <name evidence="1" type="ORF">RclHR1_00610029</name>
</gene>
<evidence type="ECO:0000313" key="3">
    <source>
        <dbReference type="Proteomes" id="UP000247702"/>
    </source>
</evidence>
<dbReference type="OrthoDB" id="2324354at2759"/>
<dbReference type="SUPFAM" id="SSF49899">
    <property type="entry name" value="Concanavalin A-like lectins/glucanases"/>
    <property type="match status" value="1"/>
</dbReference>
<reference evidence="1 3" key="1">
    <citation type="submission" date="2017-11" db="EMBL/GenBank/DDBJ databases">
        <title>The genome of Rhizophagus clarus HR1 reveals common genetic basis of auxotrophy among arbuscular mycorrhizal fungi.</title>
        <authorList>
            <person name="Kobayashi Y."/>
        </authorList>
    </citation>
    <scope>NUCLEOTIDE SEQUENCE [LARGE SCALE GENOMIC DNA]</scope>
    <source>
        <strain evidence="1 3">HR1</strain>
    </source>
</reference>
<dbReference type="GO" id="GO:0016740">
    <property type="term" value="F:transferase activity"/>
    <property type="evidence" value="ECO:0007669"/>
    <property type="project" value="UniProtKB-KW"/>
</dbReference>
<sequence>MIQKFSVREWAELISDPISMREQDQRVFEHAELPVVSDKVSVTLQLKIHKHHSHWAVIFHKGTEFLIRTPILQLTPNKSAIHARFSGNWGSDIGLYEPDDGLLLNKWYHIAYTLSDLEKRLDVYLDGEWVGYYGISKVKVQKVIFNDGPLHIGRTGNEKGFNGEISNVRYFNWRLSPEEVLEDFFVRYFIIPHNKIT</sequence>
<dbReference type="Pfam" id="PF13385">
    <property type="entry name" value="Laminin_G_3"/>
    <property type="match status" value="1"/>
</dbReference>
<organism evidence="1 3">
    <name type="scientific">Rhizophagus clarus</name>
    <dbReference type="NCBI Taxonomy" id="94130"/>
    <lineage>
        <taxon>Eukaryota</taxon>
        <taxon>Fungi</taxon>
        <taxon>Fungi incertae sedis</taxon>
        <taxon>Mucoromycota</taxon>
        <taxon>Glomeromycotina</taxon>
        <taxon>Glomeromycetes</taxon>
        <taxon>Glomerales</taxon>
        <taxon>Glomeraceae</taxon>
        <taxon>Rhizophagus</taxon>
    </lineage>
</organism>
<dbReference type="InterPro" id="IPR013320">
    <property type="entry name" value="ConA-like_dom_sf"/>
</dbReference>
<comment type="caution">
    <text evidence="1">The sequence shown here is derived from an EMBL/GenBank/DDBJ whole genome shotgun (WGS) entry which is preliminary data.</text>
</comment>
<keyword evidence="2" id="KW-0808">Transferase</keyword>
<keyword evidence="3" id="KW-1185">Reference proteome</keyword>
<evidence type="ECO:0000313" key="1">
    <source>
        <dbReference type="EMBL" id="GBC05217.1"/>
    </source>
</evidence>
<dbReference type="EMBL" id="BLAL01000018">
    <property type="protein sequence ID" value="GES75987.1"/>
    <property type="molecule type" value="Genomic_DNA"/>
</dbReference>